<evidence type="ECO:0000313" key="3">
    <source>
        <dbReference type="EMBL" id="NMT64809.1"/>
    </source>
</evidence>
<sequence length="184" mass="19890">MESLAKANGLDANVIVTDLDSALGQECLSLLGQVDHVSIVALVGTATNDQIDAAVLKGLKGVVQKQAPDHALLKAILAVHQGELWLDRLVTSRILRGLTAGEVKPESILDRLTKREQFIYKTIITRAGAPSRLIANDLHISEHTLRNHLTAIYSKLGVSSRLELLVLANQKIPRTEGDPGLSKQ</sequence>
<dbReference type="Gene3D" id="3.40.50.2300">
    <property type="match status" value="1"/>
</dbReference>
<comment type="caution">
    <text evidence="3">The sequence shown here is derived from an EMBL/GenBank/DDBJ whole genome shotgun (WGS) entry which is preliminary data.</text>
</comment>
<dbReference type="PROSITE" id="PS50043">
    <property type="entry name" value="HTH_LUXR_2"/>
    <property type="match status" value="1"/>
</dbReference>
<evidence type="ECO:0000259" key="2">
    <source>
        <dbReference type="PROSITE" id="PS50043"/>
    </source>
</evidence>
<dbReference type="SMART" id="SM00421">
    <property type="entry name" value="HTH_LUXR"/>
    <property type="match status" value="1"/>
</dbReference>
<dbReference type="Proteomes" id="UP000567186">
    <property type="component" value="Unassembled WGS sequence"/>
</dbReference>
<proteinExistence type="predicted"/>
<dbReference type="InterPro" id="IPR039420">
    <property type="entry name" value="WalR-like"/>
</dbReference>
<dbReference type="PANTHER" id="PTHR43214:SF38">
    <property type="entry name" value="NITRATE_NITRITE RESPONSE REGULATOR PROTEIN NARL"/>
    <property type="match status" value="1"/>
</dbReference>
<keyword evidence="4" id="KW-1185">Reference proteome</keyword>
<dbReference type="Gene3D" id="1.10.10.10">
    <property type="entry name" value="Winged helix-like DNA-binding domain superfamily/Winged helix DNA-binding domain"/>
    <property type="match status" value="1"/>
</dbReference>
<dbReference type="InterPro" id="IPR036388">
    <property type="entry name" value="WH-like_DNA-bd_sf"/>
</dbReference>
<organism evidence="3 4">
    <name type="scientific">Marinobacter orientalis</name>
    <dbReference type="NCBI Taxonomy" id="1928859"/>
    <lineage>
        <taxon>Bacteria</taxon>
        <taxon>Pseudomonadati</taxon>
        <taxon>Pseudomonadota</taxon>
        <taxon>Gammaproteobacteria</taxon>
        <taxon>Pseudomonadales</taxon>
        <taxon>Marinobacteraceae</taxon>
        <taxon>Marinobacter</taxon>
    </lineage>
</organism>
<feature type="domain" description="HTH luxR-type" evidence="2">
    <location>
        <begin position="105"/>
        <end position="172"/>
    </location>
</feature>
<accession>A0A7Y0WTD8</accession>
<reference evidence="3 4" key="1">
    <citation type="submission" date="2020-04" db="EMBL/GenBank/DDBJ databases">
        <title>Marinobacter oceani sp. nov., isolated from marine solar saltern.</title>
        <authorList>
            <person name="Chen X.-Y."/>
        </authorList>
    </citation>
    <scope>NUCLEOTIDE SEQUENCE [LARGE SCALE GENOMIC DNA]</scope>
    <source>
        <strain evidence="3 4">W62</strain>
    </source>
</reference>
<name>A0A7Y0WTD8_9GAMM</name>
<dbReference type="RefSeq" id="WP_135955545.1">
    <property type="nucleotide sequence ID" value="NZ_JABCKY010000006.1"/>
</dbReference>
<dbReference type="AlphaFoldDB" id="A0A7Y0WTD8"/>
<gene>
    <name evidence="3" type="ORF">HIU99_14565</name>
</gene>
<protein>
    <submittedName>
        <fullName evidence="3">Response regulator transcription factor</fullName>
    </submittedName>
</protein>
<dbReference type="PANTHER" id="PTHR43214">
    <property type="entry name" value="TWO-COMPONENT RESPONSE REGULATOR"/>
    <property type="match status" value="1"/>
</dbReference>
<dbReference type="PROSITE" id="PS00622">
    <property type="entry name" value="HTH_LUXR_1"/>
    <property type="match status" value="1"/>
</dbReference>
<keyword evidence="1" id="KW-0238">DNA-binding</keyword>
<dbReference type="EMBL" id="JABCKY010000006">
    <property type="protein sequence ID" value="NMT64809.1"/>
    <property type="molecule type" value="Genomic_DNA"/>
</dbReference>
<evidence type="ECO:0000256" key="1">
    <source>
        <dbReference type="ARBA" id="ARBA00023125"/>
    </source>
</evidence>
<dbReference type="InterPro" id="IPR016032">
    <property type="entry name" value="Sig_transdc_resp-reg_C-effctor"/>
</dbReference>
<dbReference type="Pfam" id="PF00196">
    <property type="entry name" value="GerE"/>
    <property type="match status" value="1"/>
</dbReference>
<dbReference type="GO" id="GO:0006355">
    <property type="term" value="P:regulation of DNA-templated transcription"/>
    <property type="evidence" value="ECO:0007669"/>
    <property type="project" value="InterPro"/>
</dbReference>
<dbReference type="SUPFAM" id="SSF46894">
    <property type="entry name" value="C-terminal effector domain of the bipartite response regulators"/>
    <property type="match status" value="1"/>
</dbReference>
<dbReference type="GO" id="GO:0003677">
    <property type="term" value="F:DNA binding"/>
    <property type="evidence" value="ECO:0007669"/>
    <property type="project" value="UniProtKB-KW"/>
</dbReference>
<dbReference type="InterPro" id="IPR000792">
    <property type="entry name" value="Tscrpt_reg_LuxR_C"/>
</dbReference>
<evidence type="ECO:0000313" key="4">
    <source>
        <dbReference type="Proteomes" id="UP000567186"/>
    </source>
</evidence>
<dbReference type="OrthoDB" id="561214at2"/>